<feature type="region of interest" description="Disordered" evidence="1">
    <location>
        <begin position="276"/>
        <end position="302"/>
    </location>
</feature>
<feature type="compositionally biased region" description="Low complexity" evidence="1">
    <location>
        <begin position="108"/>
        <end position="119"/>
    </location>
</feature>
<feature type="region of interest" description="Disordered" evidence="1">
    <location>
        <begin position="94"/>
        <end position="203"/>
    </location>
</feature>
<reference evidence="2 3" key="1">
    <citation type="submission" date="2024-02" db="EMBL/GenBank/DDBJ databases">
        <title>FIRST GENOME SEQUENCES OF Leishmania (Viannia) shawi, Leishmania (Viannia) lindenbergi AND Leishmania (Viannia) utingensis.</title>
        <authorList>
            <person name="Resadore F."/>
            <person name="Custodio M.G.F."/>
            <person name="Boite M.C."/>
            <person name="Cupolillo E."/>
            <person name="Ferreira G.E.M."/>
        </authorList>
    </citation>
    <scope>NUCLEOTIDE SEQUENCE [LARGE SCALE GENOMIC DNA]</scope>
    <source>
        <strain evidence="2 3">MHOM/BR/1966/M15733</strain>
    </source>
</reference>
<feature type="compositionally biased region" description="Gly residues" evidence="1">
    <location>
        <begin position="535"/>
        <end position="551"/>
    </location>
</feature>
<gene>
    <name evidence="2" type="ORF">Q4I31_001517</name>
</gene>
<dbReference type="AlphaFoldDB" id="A0AAW3ATH9"/>
<dbReference type="EMBL" id="JBAMZK010000010">
    <property type="protein sequence ID" value="KAL0511549.1"/>
    <property type="molecule type" value="Genomic_DNA"/>
</dbReference>
<evidence type="ECO:0000313" key="2">
    <source>
        <dbReference type="EMBL" id="KAL0511549.1"/>
    </source>
</evidence>
<proteinExistence type="predicted"/>
<protein>
    <submittedName>
        <fullName evidence="2">Uncharacterized protein</fullName>
    </submittedName>
</protein>
<keyword evidence="3" id="KW-1185">Reference proteome</keyword>
<feature type="region of interest" description="Disordered" evidence="1">
    <location>
        <begin position="510"/>
        <end position="553"/>
    </location>
</feature>
<feature type="region of interest" description="Disordered" evidence="1">
    <location>
        <begin position="54"/>
        <end position="74"/>
    </location>
</feature>
<evidence type="ECO:0000256" key="1">
    <source>
        <dbReference type="SAM" id="MobiDB-lite"/>
    </source>
</evidence>
<feature type="compositionally biased region" description="Polar residues" evidence="1">
    <location>
        <begin position="55"/>
        <end position="74"/>
    </location>
</feature>
<organism evidence="2 3">
    <name type="scientific">Leishmania lindenbergi</name>
    <dbReference type="NCBI Taxonomy" id="651832"/>
    <lineage>
        <taxon>Eukaryota</taxon>
        <taxon>Discoba</taxon>
        <taxon>Euglenozoa</taxon>
        <taxon>Kinetoplastea</taxon>
        <taxon>Metakinetoplastina</taxon>
        <taxon>Trypanosomatida</taxon>
        <taxon>Trypanosomatidae</taxon>
        <taxon>Leishmaniinae</taxon>
        <taxon>Leishmania</taxon>
    </lineage>
</organism>
<dbReference type="Proteomes" id="UP001500131">
    <property type="component" value="Unassembled WGS sequence"/>
</dbReference>
<feature type="compositionally biased region" description="Basic and acidic residues" evidence="1">
    <location>
        <begin position="510"/>
        <end position="520"/>
    </location>
</feature>
<comment type="caution">
    <text evidence="2">The sequence shown here is derived from an EMBL/GenBank/DDBJ whole genome shotgun (WGS) entry which is preliminary data.</text>
</comment>
<feature type="compositionally biased region" description="Basic and acidic residues" evidence="1">
    <location>
        <begin position="146"/>
        <end position="158"/>
    </location>
</feature>
<sequence length="788" mass="84529">MPDQYDQLTRLCTPTQAHNYPLPIMPRASFSRAPVGLDGSPASASVAVTGAATANPASSMARSPTTTTPGTLASSSHLLLRRNVNDLYSFASRPQLSRQHHHQLTSRSTAAGSGSAASTHSPMWKSKHRTFAGGGGIVGHTALMSSDDKKRDDSDRVAKLAQRQQQTQQSDGNLASTEKTPTMLRRRVQYSQAKPRPIPSSLRTGSDAITVAAAVDAFYTAPFLQLACREALEREIAARLRLSVQKMSSKLHTMRMEGLKEATAQLLQWTTQASIESAERQQEQQLQQTKSDTRHADSAAAAAPLGRSSMVLPPYDAVRVEVLGGSSPTVVHGDYHQQSPSFPESPQRRSSEAAIARCANALRSPSWDVVQHALEGVDYTSSIFNTILVPRLEVRNAMSTGVPISIQLPSDMALQWTTLPTTSRSLVGAAAGTAPQGTPPSQQNKLLQAATAVTYEEQELALRYIQGTCLMLYHQRRCCSDGCLLYYATEVFQCMRSHIDALFTSQRRELEEREGEEQTHQRGKRNLGINNNNGSGSGSGSGGGGGGGSVGGARLSGTSAATTAAALTATLRESGRSQVSVNPSLVRVVVALVDAVEAACHYSPSSLRRLVQTGGVTAMLNLAYCPFMPTPIRAAVLNTISVLLQQVTPLRRYVAASSKAQETSDSGGLGRAAMQDADPLLQRMLENAVHDNPLGRDGQQIPYSTDFGSASKFDSAVRNWFFANGLGNVIASVAQLQDLRNTFQPTSFVVPQGAAAASAVTHANMLREGELHRKRIGWLLECMDGRVL</sequence>
<name>A0AAW3ATH9_9TRYP</name>
<accession>A0AAW3ATH9</accession>
<feature type="compositionally biased region" description="Polar residues" evidence="1">
    <location>
        <begin position="170"/>
        <end position="180"/>
    </location>
</feature>
<evidence type="ECO:0000313" key="3">
    <source>
        <dbReference type="Proteomes" id="UP001500131"/>
    </source>
</evidence>